<feature type="transmembrane region" description="Helical" evidence="1">
    <location>
        <begin position="51"/>
        <end position="71"/>
    </location>
</feature>
<keyword evidence="1" id="KW-1133">Transmembrane helix</keyword>
<evidence type="ECO:0000313" key="2">
    <source>
        <dbReference type="EMBL" id="SHJ89106.1"/>
    </source>
</evidence>
<feature type="transmembrane region" description="Helical" evidence="1">
    <location>
        <begin position="20"/>
        <end position="39"/>
    </location>
</feature>
<evidence type="ECO:0000256" key="1">
    <source>
        <dbReference type="SAM" id="Phobius"/>
    </source>
</evidence>
<sequence>MDQQNFLKQYNNNLLNGLGARLVSAGFVFWVLMTLFIPARLVPEQYSSVGLAFLILSFVGAIGVILVALAVREIEKRRVREC</sequence>
<gene>
    <name evidence="2" type="ORF">SAMN05444142_102271</name>
</gene>
<dbReference type="Proteomes" id="UP000324252">
    <property type="component" value="Unassembled WGS sequence"/>
</dbReference>
<dbReference type="RefSeq" id="WP_149787939.1">
    <property type="nucleotide sequence ID" value="NZ_FNIO01000003.1"/>
</dbReference>
<accession>A0A1H0GKP6</accession>
<name>A0A1H0GKP6_9RHOB</name>
<proteinExistence type="predicted"/>
<dbReference type="EMBL" id="FQZZ01000002">
    <property type="protein sequence ID" value="SHJ89106.1"/>
    <property type="molecule type" value="Genomic_DNA"/>
</dbReference>
<dbReference type="OrthoDB" id="9902755at2"/>
<evidence type="ECO:0000313" key="3">
    <source>
        <dbReference type="Proteomes" id="UP000324252"/>
    </source>
</evidence>
<protein>
    <submittedName>
        <fullName evidence="2">Uncharacterized protein</fullName>
    </submittedName>
</protein>
<organism evidence="2 3">
    <name type="scientific">Lutimaribacter pacificus</name>
    <dbReference type="NCBI Taxonomy" id="391948"/>
    <lineage>
        <taxon>Bacteria</taxon>
        <taxon>Pseudomonadati</taxon>
        <taxon>Pseudomonadota</taxon>
        <taxon>Alphaproteobacteria</taxon>
        <taxon>Rhodobacterales</taxon>
        <taxon>Roseobacteraceae</taxon>
        <taxon>Lutimaribacter</taxon>
    </lineage>
</organism>
<dbReference type="AlphaFoldDB" id="A0A1H0GKP6"/>
<keyword evidence="1" id="KW-0812">Transmembrane</keyword>
<reference evidence="2 3" key="1">
    <citation type="submission" date="2016-11" db="EMBL/GenBank/DDBJ databases">
        <authorList>
            <person name="Varghese N."/>
            <person name="Submissions S."/>
        </authorList>
    </citation>
    <scope>NUCLEOTIDE SEQUENCE [LARGE SCALE GENOMIC DNA]</scope>
    <source>
        <strain evidence="2 3">DSM 29620</strain>
    </source>
</reference>
<keyword evidence="1" id="KW-0472">Membrane</keyword>
<keyword evidence="3" id="KW-1185">Reference proteome</keyword>